<sequence length="67" mass="7372">MLYTFSGRFDTAIEDYVCKDATLQYTNISQLPDITLTLSNGPTISGPLDPAIKTSNPVRGTGIWTQY</sequence>
<organism evidence="1 2">
    <name type="scientific">Hebeloma cylindrosporum</name>
    <dbReference type="NCBI Taxonomy" id="76867"/>
    <lineage>
        <taxon>Eukaryota</taxon>
        <taxon>Fungi</taxon>
        <taxon>Dikarya</taxon>
        <taxon>Basidiomycota</taxon>
        <taxon>Agaricomycotina</taxon>
        <taxon>Agaricomycetes</taxon>
        <taxon>Agaricomycetidae</taxon>
        <taxon>Agaricales</taxon>
        <taxon>Agaricineae</taxon>
        <taxon>Hymenogastraceae</taxon>
        <taxon>Hebeloma</taxon>
    </lineage>
</organism>
<name>A0A0C3C5C4_HEBCY</name>
<reference evidence="1 2" key="1">
    <citation type="submission" date="2014-04" db="EMBL/GenBank/DDBJ databases">
        <authorList>
            <consortium name="DOE Joint Genome Institute"/>
            <person name="Kuo A."/>
            <person name="Gay G."/>
            <person name="Dore J."/>
            <person name="Kohler A."/>
            <person name="Nagy L.G."/>
            <person name="Floudas D."/>
            <person name="Copeland A."/>
            <person name="Barry K.W."/>
            <person name="Cichocki N."/>
            <person name="Veneault-Fourrey C."/>
            <person name="LaButti K."/>
            <person name="Lindquist E.A."/>
            <person name="Lipzen A."/>
            <person name="Lundell T."/>
            <person name="Morin E."/>
            <person name="Murat C."/>
            <person name="Sun H."/>
            <person name="Tunlid A."/>
            <person name="Henrissat B."/>
            <person name="Grigoriev I.V."/>
            <person name="Hibbett D.S."/>
            <person name="Martin F."/>
            <person name="Nordberg H.P."/>
            <person name="Cantor M.N."/>
            <person name="Hua S.X."/>
        </authorList>
    </citation>
    <scope>NUCLEOTIDE SEQUENCE [LARGE SCALE GENOMIC DNA]</scope>
    <source>
        <strain evidence="2">h7</strain>
    </source>
</reference>
<evidence type="ECO:0000313" key="2">
    <source>
        <dbReference type="Proteomes" id="UP000053424"/>
    </source>
</evidence>
<dbReference type="Proteomes" id="UP000053424">
    <property type="component" value="Unassembled WGS sequence"/>
</dbReference>
<dbReference type="AlphaFoldDB" id="A0A0C3C5C4"/>
<protein>
    <submittedName>
        <fullName evidence="1">Uncharacterized protein</fullName>
    </submittedName>
</protein>
<reference evidence="2" key="2">
    <citation type="submission" date="2015-01" db="EMBL/GenBank/DDBJ databases">
        <title>Evolutionary Origins and Diversification of the Mycorrhizal Mutualists.</title>
        <authorList>
            <consortium name="DOE Joint Genome Institute"/>
            <consortium name="Mycorrhizal Genomics Consortium"/>
            <person name="Kohler A."/>
            <person name="Kuo A."/>
            <person name="Nagy L.G."/>
            <person name="Floudas D."/>
            <person name="Copeland A."/>
            <person name="Barry K.W."/>
            <person name="Cichocki N."/>
            <person name="Veneault-Fourrey C."/>
            <person name="LaButti K."/>
            <person name="Lindquist E.A."/>
            <person name="Lipzen A."/>
            <person name="Lundell T."/>
            <person name="Morin E."/>
            <person name="Murat C."/>
            <person name="Riley R."/>
            <person name="Ohm R."/>
            <person name="Sun H."/>
            <person name="Tunlid A."/>
            <person name="Henrissat B."/>
            <person name="Grigoriev I.V."/>
            <person name="Hibbett D.S."/>
            <person name="Martin F."/>
        </authorList>
    </citation>
    <scope>NUCLEOTIDE SEQUENCE [LARGE SCALE GENOMIC DNA]</scope>
    <source>
        <strain evidence="2">h7</strain>
    </source>
</reference>
<gene>
    <name evidence="1" type="ORF">M413DRAFT_446965</name>
</gene>
<evidence type="ECO:0000313" key="1">
    <source>
        <dbReference type="EMBL" id="KIM39459.1"/>
    </source>
</evidence>
<dbReference type="EMBL" id="KN831785">
    <property type="protein sequence ID" value="KIM39459.1"/>
    <property type="molecule type" value="Genomic_DNA"/>
</dbReference>
<keyword evidence="2" id="KW-1185">Reference proteome</keyword>
<accession>A0A0C3C5C4</accession>
<dbReference type="OrthoDB" id="2879353at2759"/>
<proteinExistence type="predicted"/>
<dbReference type="HOGENOM" id="CLU_2812650_0_0_1"/>